<evidence type="ECO:0008006" key="3">
    <source>
        <dbReference type="Google" id="ProtNLM"/>
    </source>
</evidence>
<name>A0A1G5UYE3_9BACT</name>
<proteinExistence type="predicted"/>
<protein>
    <recommendedName>
        <fullName evidence="3">Tetratricopeptide repeat-containing protein</fullName>
    </recommendedName>
</protein>
<evidence type="ECO:0000313" key="2">
    <source>
        <dbReference type="Proteomes" id="UP000198756"/>
    </source>
</evidence>
<dbReference type="SUPFAM" id="SSF48452">
    <property type="entry name" value="TPR-like"/>
    <property type="match status" value="1"/>
</dbReference>
<dbReference type="STRING" id="279824.SAMN03080617_00183"/>
<reference evidence="2" key="1">
    <citation type="submission" date="2016-10" db="EMBL/GenBank/DDBJ databases">
        <authorList>
            <person name="Varghese N."/>
            <person name="Submissions S."/>
        </authorList>
    </citation>
    <scope>NUCLEOTIDE SEQUENCE [LARGE SCALE GENOMIC DNA]</scope>
    <source>
        <strain evidence="2">DSM 22703</strain>
    </source>
</reference>
<dbReference type="Gene3D" id="1.25.40.10">
    <property type="entry name" value="Tetratricopeptide repeat domain"/>
    <property type="match status" value="1"/>
</dbReference>
<gene>
    <name evidence="1" type="ORF">SAMN03080617_00183</name>
</gene>
<dbReference type="InterPro" id="IPR011990">
    <property type="entry name" value="TPR-like_helical_dom_sf"/>
</dbReference>
<dbReference type="AlphaFoldDB" id="A0A1G5UYE3"/>
<evidence type="ECO:0000313" key="1">
    <source>
        <dbReference type="EMBL" id="SDA38643.1"/>
    </source>
</evidence>
<organism evidence="1 2">
    <name type="scientific">Algoriphagus alkaliphilus</name>
    <dbReference type="NCBI Taxonomy" id="279824"/>
    <lineage>
        <taxon>Bacteria</taxon>
        <taxon>Pseudomonadati</taxon>
        <taxon>Bacteroidota</taxon>
        <taxon>Cytophagia</taxon>
        <taxon>Cytophagales</taxon>
        <taxon>Cyclobacteriaceae</taxon>
        <taxon>Algoriphagus</taxon>
    </lineage>
</organism>
<accession>A0A1G5UYE3</accession>
<dbReference type="Proteomes" id="UP000198756">
    <property type="component" value="Unassembled WGS sequence"/>
</dbReference>
<sequence length="246" mass="27597">MMKSSATQTANKWDFTNQARFHVALKKIKLYHMKKYLFTFALSLMWITLAFASDPAYENAMKKQISSMNTIQSSEQSQTVANGFIRIAEAKSEEWLPLYYAAYIKATAAFRFEVNKDQYFDQAMELVNKAEKIAPNNSEITALKGFVIMGKLSVDPMSRGQEMSPLAMQTFGKAIALDKENPRATTLMAQMELGMSQFFGSGPDKACGLARVGLELFSKEEAKVTENYILPTWGKREAVQVANACK</sequence>
<dbReference type="EMBL" id="FMXE01000002">
    <property type="protein sequence ID" value="SDA38643.1"/>
    <property type="molecule type" value="Genomic_DNA"/>
</dbReference>
<keyword evidence="2" id="KW-1185">Reference proteome</keyword>